<dbReference type="Proteomes" id="UP000050280">
    <property type="component" value="Unassembled WGS sequence"/>
</dbReference>
<sequence length="50" mass="5903">MLGFRFSLKIVQFARIGFLCTQNQNKRYPSPWEPILKTAIHEKNISPRNL</sequence>
<gene>
    <name evidence="1" type="ORF">I595_1392</name>
</gene>
<dbReference type="AlphaFoldDB" id="A0A0P7AHD3"/>
<protein>
    <submittedName>
        <fullName evidence="1">Uncharacterized protein</fullName>
    </submittedName>
</protein>
<keyword evidence="2" id="KW-1185">Reference proteome</keyword>
<organism evidence="1 2">
    <name type="scientific">Croceitalea dokdonensis DOKDO 023</name>
    <dbReference type="NCBI Taxonomy" id="1300341"/>
    <lineage>
        <taxon>Bacteria</taxon>
        <taxon>Pseudomonadati</taxon>
        <taxon>Bacteroidota</taxon>
        <taxon>Flavobacteriia</taxon>
        <taxon>Flavobacteriales</taxon>
        <taxon>Flavobacteriaceae</taxon>
        <taxon>Croceitalea</taxon>
    </lineage>
</organism>
<reference evidence="1 2" key="1">
    <citation type="submission" date="2015-09" db="EMBL/GenBank/DDBJ databases">
        <title>Genome sequence of the marine flavobacterium Croceitalea dokdonensis DOKDO 023 that contains proton- and sodium-pumping rhodopsins.</title>
        <authorList>
            <person name="Kwon S.-K."/>
            <person name="Lee H.K."/>
            <person name="Kwak M.-J."/>
            <person name="Kim J.F."/>
        </authorList>
    </citation>
    <scope>NUCLEOTIDE SEQUENCE [LARGE SCALE GENOMIC DNA]</scope>
    <source>
        <strain evidence="1 2">DOKDO 023</strain>
    </source>
</reference>
<evidence type="ECO:0000313" key="2">
    <source>
        <dbReference type="Proteomes" id="UP000050280"/>
    </source>
</evidence>
<dbReference type="EMBL" id="LDJX01000002">
    <property type="protein sequence ID" value="KPM32965.1"/>
    <property type="molecule type" value="Genomic_DNA"/>
</dbReference>
<evidence type="ECO:0000313" key="1">
    <source>
        <dbReference type="EMBL" id="KPM32965.1"/>
    </source>
</evidence>
<name>A0A0P7AHD3_9FLAO</name>
<proteinExistence type="predicted"/>
<comment type="caution">
    <text evidence="1">The sequence shown here is derived from an EMBL/GenBank/DDBJ whole genome shotgun (WGS) entry which is preliminary data.</text>
</comment>
<accession>A0A0P7AHD3</accession>